<feature type="compositionally biased region" description="Basic and acidic residues" evidence="2">
    <location>
        <begin position="177"/>
        <end position="205"/>
    </location>
</feature>
<protein>
    <submittedName>
        <fullName evidence="3">Uncharacterized protein</fullName>
    </submittedName>
</protein>
<dbReference type="InParanoid" id="W2S505"/>
<feature type="compositionally biased region" description="Basic and acidic residues" evidence="2">
    <location>
        <begin position="125"/>
        <end position="137"/>
    </location>
</feature>
<evidence type="ECO:0000256" key="2">
    <source>
        <dbReference type="SAM" id="MobiDB-lite"/>
    </source>
</evidence>
<feature type="compositionally biased region" description="Low complexity" evidence="2">
    <location>
        <begin position="55"/>
        <end position="77"/>
    </location>
</feature>
<reference evidence="3 4" key="1">
    <citation type="submission" date="2013-03" db="EMBL/GenBank/DDBJ databases">
        <title>The Genome Sequence of Phialophora europaea CBS 101466.</title>
        <authorList>
            <consortium name="The Broad Institute Genomics Platform"/>
            <person name="Cuomo C."/>
            <person name="de Hoog S."/>
            <person name="Gorbushina A."/>
            <person name="Walker B."/>
            <person name="Young S.K."/>
            <person name="Zeng Q."/>
            <person name="Gargeya S."/>
            <person name="Fitzgerald M."/>
            <person name="Haas B."/>
            <person name="Abouelleil A."/>
            <person name="Allen A.W."/>
            <person name="Alvarado L."/>
            <person name="Arachchi H.M."/>
            <person name="Berlin A.M."/>
            <person name="Chapman S.B."/>
            <person name="Gainer-Dewar J."/>
            <person name="Goldberg J."/>
            <person name="Griggs A."/>
            <person name="Gujja S."/>
            <person name="Hansen M."/>
            <person name="Howarth C."/>
            <person name="Imamovic A."/>
            <person name="Ireland A."/>
            <person name="Larimer J."/>
            <person name="McCowan C."/>
            <person name="Murphy C."/>
            <person name="Pearson M."/>
            <person name="Poon T.W."/>
            <person name="Priest M."/>
            <person name="Roberts A."/>
            <person name="Saif S."/>
            <person name="Shea T."/>
            <person name="Sisk P."/>
            <person name="Sykes S."/>
            <person name="Wortman J."/>
            <person name="Nusbaum C."/>
            <person name="Birren B."/>
        </authorList>
    </citation>
    <scope>NUCLEOTIDE SEQUENCE [LARGE SCALE GENOMIC DNA]</scope>
    <source>
        <strain evidence="3 4">CBS 101466</strain>
    </source>
</reference>
<dbReference type="VEuPathDB" id="FungiDB:HMPREF1541_02844"/>
<dbReference type="RefSeq" id="XP_008715421.1">
    <property type="nucleotide sequence ID" value="XM_008717199.1"/>
</dbReference>
<name>W2S505_CYPE1</name>
<sequence>MSRRRIERGLPPVSTQANALGRLVDQIDHQPARVPRRTKPYYKPRGPSTIPHNPSTPERPTISPITSPSESTSPPQSGYIAQAPEQDNANINEDYGESDSKKVARPVDRDTDEASTDEYYGADDQPGHELRNDKGPAIDDDSGSEFNVAVANPVKTRRTRLASRKSRNTRVTAVASHDTDVGEDNGGHSQEDSEEVSRAPADNKRKSSQKACGIDGSSISPASRPASKKLRADARKGATAGASGWHISSFNDVHVRLSVATGYPPKDLTLAKKYPISEVDTIAKCRAALAADFGNEIVAQGFKGKAKILSYRVEKLMDIVDTQGKGTKQDDEIWDNLGRSSTEVFRRWIEDAKTGHVQGVLPRIQVLILDEHDPLAEDTEDYLLGRRRFLQSDNVSLPNGLIIGKRGHKGKRADGKTDADYMGRTESRETKVVVDGKKMNMDDHDLMKAKLDDYDASIERARKFAGQIMTLTEEQKKSQAENEELKKKNAAQEKKISVLEARLANLDLDADAQAKILTLEQQLETCRSAVVSMALDRQYARAGYADILDDNEQATSISSDEFAAVSALIALSRAPVVHTVASNGHPVVSDPVDGSGESSLRSSVNMRFEWDGYY</sequence>
<evidence type="ECO:0000313" key="4">
    <source>
        <dbReference type="Proteomes" id="UP000030752"/>
    </source>
</evidence>
<dbReference type="AlphaFoldDB" id="W2S505"/>
<accession>W2S505</accession>
<organism evidence="3 4">
    <name type="scientific">Cyphellophora europaea (strain CBS 101466)</name>
    <name type="common">Phialophora europaea</name>
    <dbReference type="NCBI Taxonomy" id="1220924"/>
    <lineage>
        <taxon>Eukaryota</taxon>
        <taxon>Fungi</taxon>
        <taxon>Dikarya</taxon>
        <taxon>Ascomycota</taxon>
        <taxon>Pezizomycotina</taxon>
        <taxon>Eurotiomycetes</taxon>
        <taxon>Chaetothyriomycetidae</taxon>
        <taxon>Chaetothyriales</taxon>
        <taxon>Cyphellophoraceae</taxon>
        <taxon>Cyphellophora</taxon>
    </lineage>
</organism>
<dbReference type="GeneID" id="19970183"/>
<evidence type="ECO:0000256" key="1">
    <source>
        <dbReference type="SAM" id="Coils"/>
    </source>
</evidence>
<feature type="compositionally biased region" description="Basic and acidic residues" evidence="2">
    <location>
        <begin position="98"/>
        <end position="109"/>
    </location>
</feature>
<keyword evidence="4" id="KW-1185">Reference proteome</keyword>
<dbReference type="EMBL" id="KB822718">
    <property type="protein sequence ID" value="ETN43685.1"/>
    <property type="molecule type" value="Genomic_DNA"/>
</dbReference>
<feature type="compositionally biased region" description="Basic residues" evidence="2">
    <location>
        <begin position="155"/>
        <end position="168"/>
    </location>
</feature>
<keyword evidence="1" id="KW-0175">Coiled coil</keyword>
<evidence type="ECO:0000313" key="3">
    <source>
        <dbReference type="EMBL" id="ETN43685.1"/>
    </source>
</evidence>
<dbReference type="HOGENOM" id="CLU_444816_0_0_1"/>
<feature type="coiled-coil region" evidence="1">
    <location>
        <begin position="468"/>
        <end position="509"/>
    </location>
</feature>
<dbReference type="Proteomes" id="UP000030752">
    <property type="component" value="Unassembled WGS sequence"/>
</dbReference>
<gene>
    <name evidence="3" type="ORF">HMPREF1541_02844</name>
</gene>
<feature type="region of interest" description="Disordered" evidence="2">
    <location>
        <begin position="1"/>
        <end position="235"/>
    </location>
</feature>
<proteinExistence type="predicted"/>